<dbReference type="EMBL" id="MT143484">
    <property type="protein sequence ID" value="QJA97335.1"/>
    <property type="molecule type" value="Genomic_DNA"/>
</dbReference>
<sequence>MAAIKALILRLRKYRGTLGDEQIRNIDPGSLPPFLKDDVYPILNDTLFYLEGIHSATKLTRKEEK</sequence>
<organism evidence="2">
    <name type="scientific">viral metagenome</name>
    <dbReference type="NCBI Taxonomy" id="1070528"/>
    <lineage>
        <taxon>unclassified sequences</taxon>
        <taxon>metagenomes</taxon>
        <taxon>organismal metagenomes</taxon>
    </lineage>
</organism>
<dbReference type="AlphaFoldDB" id="A0A6M3LXF4"/>
<name>A0A6M3LXF4_9ZZZZ</name>
<proteinExistence type="predicted"/>
<gene>
    <name evidence="1" type="ORF">MM415A02151_0010</name>
    <name evidence="2" type="ORF">MM415B06340_0007</name>
</gene>
<accession>A0A6M3LXF4</accession>
<dbReference type="EMBL" id="MT142064">
    <property type="protein sequence ID" value="QJA73962.1"/>
    <property type="molecule type" value="Genomic_DNA"/>
</dbReference>
<protein>
    <submittedName>
        <fullName evidence="2">Uncharacterized protein</fullName>
    </submittedName>
</protein>
<evidence type="ECO:0000313" key="1">
    <source>
        <dbReference type="EMBL" id="QJA73962.1"/>
    </source>
</evidence>
<evidence type="ECO:0000313" key="2">
    <source>
        <dbReference type="EMBL" id="QJA97335.1"/>
    </source>
</evidence>
<reference evidence="2" key="1">
    <citation type="submission" date="2020-03" db="EMBL/GenBank/DDBJ databases">
        <title>The deep terrestrial virosphere.</title>
        <authorList>
            <person name="Holmfeldt K."/>
            <person name="Nilsson E."/>
            <person name="Simone D."/>
            <person name="Lopez-Fernandez M."/>
            <person name="Wu X."/>
            <person name="de Brujin I."/>
            <person name="Lundin D."/>
            <person name="Andersson A."/>
            <person name="Bertilsson S."/>
            <person name="Dopson M."/>
        </authorList>
    </citation>
    <scope>NUCLEOTIDE SEQUENCE</scope>
    <source>
        <strain evidence="1">MM415A02151</strain>
        <strain evidence="2">MM415B06340</strain>
    </source>
</reference>